<proteinExistence type="predicted"/>
<dbReference type="Gene3D" id="1.10.287.130">
    <property type="match status" value="1"/>
</dbReference>
<dbReference type="GO" id="GO:0006355">
    <property type="term" value="P:regulation of DNA-templated transcription"/>
    <property type="evidence" value="ECO:0007669"/>
    <property type="project" value="InterPro"/>
</dbReference>
<dbReference type="InterPro" id="IPR050736">
    <property type="entry name" value="Sensor_HK_Regulatory"/>
</dbReference>
<keyword evidence="7" id="KW-0902">Two-component regulatory system</keyword>
<dbReference type="InterPro" id="IPR036890">
    <property type="entry name" value="HATPase_C_sf"/>
</dbReference>
<gene>
    <name evidence="11" type="ORF">RD110_05335</name>
</gene>
<keyword evidence="4" id="KW-0597">Phosphoprotein</keyword>
<dbReference type="EC" id="2.7.13.3" evidence="3"/>
<dbReference type="STRING" id="1842727.RD110_05335"/>
<dbReference type="Pfam" id="PF13185">
    <property type="entry name" value="GAF_2"/>
    <property type="match status" value="1"/>
</dbReference>
<evidence type="ECO:0000313" key="11">
    <source>
        <dbReference type="EMBL" id="APW36685.1"/>
    </source>
</evidence>
<dbReference type="GO" id="GO:0000155">
    <property type="term" value="F:phosphorelay sensor kinase activity"/>
    <property type="evidence" value="ECO:0007669"/>
    <property type="project" value="InterPro"/>
</dbReference>
<dbReference type="Gene3D" id="3.30.450.20">
    <property type="entry name" value="PAS domain"/>
    <property type="match status" value="1"/>
</dbReference>
<feature type="domain" description="Histidine kinase" evidence="9">
    <location>
        <begin position="384"/>
        <end position="603"/>
    </location>
</feature>
<dbReference type="AlphaFoldDB" id="A0A1P8JSH9"/>
<dbReference type="Pfam" id="PF00512">
    <property type="entry name" value="HisKA"/>
    <property type="match status" value="1"/>
</dbReference>
<dbReference type="KEGG" id="rhy:RD110_05335"/>
<organism evidence="11 12">
    <name type="scientific">Rhodoferax koreensis</name>
    <dbReference type="NCBI Taxonomy" id="1842727"/>
    <lineage>
        <taxon>Bacteria</taxon>
        <taxon>Pseudomonadati</taxon>
        <taxon>Pseudomonadota</taxon>
        <taxon>Betaproteobacteria</taxon>
        <taxon>Burkholderiales</taxon>
        <taxon>Comamonadaceae</taxon>
        <taxon>Rhodoferax</taxon>
    </lineage>
</organism>
<reference evidence="11 12" key="1">
    <citation type="submission" date="2017-01" db="EMBL/GenBank/DDBJ databases">
        <authorList>
            <person name="Mah S.A."/>
            <person name="Swanson W.J."/>
            <person name="Moy G.W."/>
            <person name="Vacquier V.D."/>
        </authorList>
    </citation>
    <scope>NUCLEOTIDE SEQUENCE [LARGE SCALE GENOMIC DNA]</scope>
    <source>
        <strain evidence="11 12">DCY110</strain>
    </source>
</reference>
<dbReference type="InterPro" id="IPR003018">
    <property type="entry name" value="GAF"/>
</dbReference>
<dbReference type="SUPFAM" id="SSF55781">
    <property type="entry name" value="GAF domain-like"/>
    <property type="match status" value="1"/>
</dbReference>
<comment type="subcellular location">
    <subcellularLocation>
        <location evidence="2">Cell inner membrane</location>
        <topology evidence="2">Multi-pass membrane protein</topology>
    </subcellularLocation>
</comment>
<dbReference type="SMART" id="SM00388">
    <property type="entry name" value="HisKA"/>
    <property type="match status" value="1"/>
</dbReference>
<protein>
    <recommendedName>
        <fullName evidence="3">histidine kinase</fullName>
        <ecNumber evidence="3">2.7.13.3</ecNumber>
    </recommendedName>
</protein>
<dbReference type="SUPFAM" id="SSF55785">
    <property type="entry name" value="PYP-like sensor domain (PAS domain)"/>
    <property type="match status" value="1"/>
</dbReference>
<dbReference type="InterPro" id="IPR013767">
    <property type="entry name" value="PAS_fold"/>
</dbReference>
<dbReference type="InterPro" id="IPR003594">
    <property type="entry name" value="HATPase_dom"/>
</dbReference>
<accession>A0A1P8JSH9</accession>
<dbReference type="FunFam" id="3.30.565.10:FF:000006">
    <property type="entry name" value="Sensor histidine kinase WalK"/>
    <property type="match status" value="1"/>
</dbReference>
<keyword evidence="12" id="KW-1185">Reference proteome</keyword>
<dbReference type="PANTHER" id="PTHR43711">
    <property type="entry name" value="TWO-COMPONENT HISTIDINE KINASE"/>
    <property type="match status" value="1"/>
</dbReference>
<evidence type="ECO:0000256" key="8">
    <source>
        <dbReference type="SAM" id="Coils"/>
    </source>
</evidence>
<evidence type="ECO:0000256" key="3">
    <source>
        <dbReference type="ARBA" id="ARBA00012438"/>
    </source>
</evidence>
<dbReference type="InterPro" id="IPR000014">
    <property type="entry name" value="PAS"/>
</dbReference>
<dbReference type="OrthoDB" id="9812260at2"/>
<dbReference type="PANTHER" id="PTHR43711:SF26">
    <property type="entry name" value="SENSOR HISTIDINE KINASE RCSC"/>
    <property type="match status" value="1"/>
</dbReference>
<keyword evidence="6" id="KW-0418">Kinase</keyword>
<evidence type="ECO:0000259" key="10">
    <source>
        <dbReference type="PROSITE" id="PS50112"/>
    </source>
</evidence>
<evidence type="ECO:0000259" key="9">
    <source>
        <dbReference type="PROSITE" id="PS50109"/>
    </source>
</evidence>
<evidence type="ECO:0000256" key="4">
    <source>
        <dbReference type="ARBA" id="ARBA00022553"/>
    </source>
</evidence>
<dbReference type="SMART" id="SM00387">
    <property type="entry name" value="HATPase_c"/>
    <property type="match status" value="1"/>
</dbReference>
<dbReference type="PRINTS" id="PR00344">
    <property type="entry name" value="BCTRLSENSOR"/>
</dbReference>
<evidence type="ECO:0000256" key="1">
    <source>
        <dbReference type="ARBA" id="ARBA00000085"/>
    </source>
</evidence>
<dbReference type="Proteomes" id="UP000186609">
    <property type="component" value="Chromosome"/>
</dbReference>
<dbReference type="PROSITE" id="PS50109">
    <property type="entry name" value="HIS_KIN"/>
    <property type="match status" value="1"/>
</dbReference>
<dbReference type="CDD" id="cd00075">
    <property type="entry name" value="HATPase"/>
    <property type="match status" value="1"/>
</dbReference>
<feature type="domain" description="PAS" evidence="10">
    <location>
        <begin position="243"/>
        <end position="312"/>
    </location>
</feature>
<dbReference type="RefSeq" id="WP_076197372.1">
    <property type="nucleotide sequence ID" value="NZ_CP019236.1"/>
</dbReference>
<dbReference type="CDD" id="cd00082">
    <property type="entry name" value="HisKA"/>
    <property type="match status" value="1"/>
</dbReference>
<dbReference type="SMART" id="SM00091">
    <property type="entry name" value="PAS"/>
    <property type="match status" value="1"/>
</dbReference>
<dbReference type="Gene3D" id="3.30.565.10">
    <property type="entry name" value="Histidine kinase-like ATPase, C-terminal domain"/>
    <property type="match status" value="1"/>
</dbReference>
<feature type="coiled-coil region" evidence="8">
    <location>
        <begin position="14"/>
        <end position="41"/>
    </location>
</feature>
<evidence type="ECO:0000256" key="6">
    <source>
        <dbReference type="ARBA" id="ARBA00022777"/>
    </source>
</evidence>
<evidence type="ECO:0000256" key="5">
    <source>
        <dbReference type="ARBA" id="ARBA00022679"/>
    </source>
</evidence>
<evidence type="ECO:0000256" key="2">
    <source>
        <dbReference type="ARBA" id="ARBA00004429"/>
    </source>
</evidence>
<dbReference type="GO" id="GO:0005886">
    <property type="term" value="C:plasma membrane"/>
    <property type="evidence" value="ECO:0007669"/>
    <property type="project" value="UniProtKB-SubCell"/>
</dbReference>
<dbReference type="InterPro" id="IPR003661">
    <property type="entry name" value="HisK_dim/P_dom"/>
</dbReference>
<dbReference type="SMART" id="SM00065">
    <property type="entry name" value="GAF"/>
    <property type="match status" value="1"/>
</dbReference>
<dbReference type="InterPro" id="IPR005467">
    <property type="entry name" value="His_kinase_dom"/>
</dbReference>
<dbReference type="SUPFAM" id="SSF47384">
    <property type="entry name" value="Homodimeric domain of signal transducing histidine kinase"/>
    <property type="match status" value="1"/>
</dbReference>
<dbReference type="InterPro" id="IPR035965">
    <property type="entry name" value="PAS-like_dom_sf"/>
</dbReference>
<dbReference type="Pfam" id="PF00989">
    <property type="entry name" value="PAS"/>
    <property type="match status" value="1"/>
</dbReference>
<dbReference type="EMBL" id="CP019236">
    <property type="protein sequence ID" value="APW36685.1"/>
    <property type="molecule type" value="Genomic_DNA"/>
</dbReference>
<comment type="catalytic activity">
    <reaction evidence="1">
        <text>ATP + protein L-histidine = ADP + protein N-phospho-L-histidine.</text>
        <dbReference type="EC" id="2.7.13.3"/>
    </reaction>
</comment>
<evidence type="ECO:0000313" key="12">
    <source>
        <dbReference type="Proteomes" id="UP000186609"/>
    </source>
</evidence>
<name>A0A1P8JSH9_9BURK</name>
<dbReference type="PROSITE" id="PS50112">
    <property type="entry name" value="PAS"/>
    <property type="match status" value="1"/>
</dbReference>
<sequence length="620" mass="69004">MNPRQHNVHGVESDLDLRAQLADLQREHRALLQQHELLQARHQAQQASTEAWLHQRTRELEAEAAEQKKAETLQRVFYRIAERAAAGLSFYDFLQTGHRLLGELLYARNCYICLYNAERQTLNFPYYVDERDGDTMQTDDVPLRRGLTEFVLRTERPQLIDARRFLRLQALGEVTEATGDLSFTTWLGVPMQMRGAVAGALVIQSYEAGVHYTESDADVLAFVANHFSSAIERYQAIDALHKSEHRYRTVIENAGVGVVVVQNERMVFGNPKLASIVGHPLDYLLSQPFDATLHPDDAPAMIERHRRRLRGEPVEPHFSFRVITQQGEVRWLDLSAVKIEWGEADATLLFVVDASARVQAEQAQRVTLQKQVELNDTKSRFIAMTSHEFRTPLAIIHGSVELLRHYEDRLPLDKKRQSWQKIEDAVDRMTRMLENVHEIGHAEGGPLECRPAAVDVAAFCGLLLEELKSLMGAACDRVAWSVTLPPAGRACWLDEALLRKIVGNLLSNAVKYSPDGGELVFSVAEAGDQLVITVADQGIGIPEQDQASLFKSFYRASNVGPIVGTGLGLSIVRDAVDSHRGRISVASAVGKGSRFVVTLPLLPHPPAHAGPDIAASGEAA</sequence>
<dbReference type="SUPFAM" id="SSF55874">
    <property type="entry name" value="ATPase domain of HSP90 chaperone/DNA topoisomerase II/histidine kinase"/>
    <property type="match status" value="1"/>
</dbReference>
<dbReference type="Gene3D" id="3.30.450.40">
    <property type="match status" value="1"/>
</dbReference>
<dbReference type="Pfam" id="PF02518">
    <property type="entry name" value="HATPase_c"/>
    <property type="match status" value="1"/>
</dbReference>
<evidence type="ECO:0000256" key="7">
    <source>
        <dbReference type="ARBA" id="ARBA00023012"/>
    </source>
</evidence>
<keyword evidence="8" id="KW-0175">Coiled coil</keyword>
<dbReference type="CDD" id="cd00130">
    <property type="entry name" value="PAS"/>
    <property type="match status" value="1"/>
</dbReference>
<dbReference type="NCBIfam" id="TIGR00229">
    <property type="entry name" value="sensory_box"/>
    <property type="match status" value="1"/>
</dbReference>
<dbReference type="InterPro" id="IPR004358">
    <property type="entry name" value="Sig_transdc_His_kin-like_C"/>
</dbReference>
<dbReference type="InterPro" id="IPR036097">
    <property type="entry name" value="HisK_dim/P_sf"/>
</dbReference>
<keyword evidence="5" id="KW-0808">Transferase</keyword>
<dbReference type="InterPro" id="IPR029016">
    <property type="entry name" value="GAF-like_dom_sf"/>
</dbReference>